<dbReference type="OrthoDB" id="58379at2759"/>
<dbReference type="PANTHER" id="PTHR38696:SF1">
    <property type="entry name" value="MEDIATOR OF RNA POLYMERASE II TRANSCRIPTION SUBUNIT 13"/>
    <property type="match status" value="1"/>
</dbReference>
<proteinExistence type="predicted"/>
<comment type="caution">
    <text evidence="2">The sequence shown here is derived from an EMBL/GenBank/DDBJ whole genome shotgun (WGS) entry which is preliminary data.</text>
</comment>
<reference evidence="2" key="1">
    <citation type="submission" date="2020-05" db="EMBL/GenBank/DDBJ databases">
        <title>Mycena genomes resolve the evolution of fungal bioluminescence.</title>
        <authorList>
            <person name="Tsai I.J."/>
        </authorList>
    </citation>
    <scope>NUCLEOTIDE SEQUENCE</scope>
    <source>
        <strain evidence="2">CCC161011</strain>
    </source>
</reference>
<accession>A0A8H6YYH3</accession>
<sequence length="269" mass="30348">MFDSVKEKEGKESIEGSKSIDMLPPFVQHPPSHTAFASVSLHMGDRLRLLGFGPDIRDLMRNTITSHWPRGLQSENPYHGAHEFKLRGYPWHGRREDGAHARRLMSRTLEALFDAGWVLTIATDISKKVSDLDNLVFRHQAPAPARCDWMCVAFSMGDRLKLIDAPDDMRQAIVELSRRAGLLQKDRPYAGVAGVYEVKMLGYPWLATGGETMAARQFVLNLLSTLEQQGWSVYASIDQKAQGDEGGDLDTWHCCRRQNWTSGLPVYHN</sequence>
<evidence type="ECO:0000313" key="2">
    <source>
        <dbReference type="EMBL" id="KAF7368813.1"/>
    </source>
</evidence>
<organism evidence="2 3">
    <name type="scientific">Mycena venus</name>
    <dbReference type="NCBI Taxonomy" id="2733690"/>
    <lineage>
        <taxon>Eukaryota</taxon>
        <taxon>Fungi</taxon>
        <taxon>Dikarya</taxon>
        <taxon>Basidiomycota</taxon>
        <taxon>Agaricomycotina</taxon>
        <taxon>Agaricomycetes</taxon>
        <taxon>Agaricomycetidae</taxon>
        <taxon>Agaricales</taxon>
        <taxon>Marasmiineae</taxon>
        <taxon>Mycenaceae</taxon>
        <taxon>Mycena</taxon>
    </lineage>
</organism>
<gene>
    <name evidence="2" type="ORF">MVEN_00206500</name>
</gene>
<feature type="region of interest" description="Disordered" evidence="1">
    <location>
        <begin position="1"/>
        <end position="23"/>
    </location>
</feature>
<feature type="compositionally biased region" description="Basic and acidic residues" evidence="1">
    <location>
        <begin position="1"/>
        <end position="15"/>
    </location>
</feature>
<dbReference type="EMBL" id="JACAZI010000002">
    <property type="protein sequence ID" value="KAF7368813.1"/>
    <property type="molecule type" value="Genomic_DNA"/>
</dbReference>
<dbReference type="Proteomes" id="UP000620124">
    <property type="component" value="Unassembled WGS sequence"/>
</dbReference>
<evidence type="ECO:0000313" key="3">
    <source>
        <dbReference type="Proteomes" id="UP000620124"/>
    </source>
</evidence>
<protein>
    <submittedName>
        <fullName evidence="2">Uncharacterized protein</fullName>
    </submittedName>
</protein>
<dbReference type="AlphaFoldDB" id="A0A8H6YYH3"/>
<name>A0A8H6YYH3_9AGAR</name>
<evidence type="ECO:0000256" key="1">
    <source>
        <dbReference type="SAM" id="MobiDB-lite"/>
    </source>
</evidence>
<keyword evidence="3" id="KW-1185">Reference proteome</keyword>
<dbReference type="PANTHER" id="PTHR38696">
    <property type="entry name" value="MEDIATOR OF RNA POLYMERASE II TRANSCRIPTION SUBUNIT 13"/>
    <property type="match status" value="1"/>
</dbReference>